<accession>A0A846XXI7</accession>
<dbReference type="Proteomes" id="UP000565711">
    <property type="component" value="Unassembled WGS sequence"/>
</dbReference>
<feature type="region of interest" description="Disordered" evidence="1">
    <location>
        <begin position="98"/>
        <end position="163"/>
    </location>
</feature>
<evidence type="ECO:0000313" key="2">
    <source>
        <dbReference type="EMBL" id="NKY48919.1"/>
    </source>
</evidence>
<reference evidence="2 3" key="1">
    <citation type="submission" date="2020-04" db="EMBL/GenBank/DDBJ databases">
        <title>MicrobeNet Type strains.</title>
        <authorList>
            <person name="Nicholson A.C."/>
        </authorList>
    </citation>
    <scope>NUCLEOTIDE SEQUENCE [LARGE SCALE GENOMIC DNA]</scope>
    <source>
        <strain evidence="2 3">JCM 12354</strain>
    </source>
</reference>
<evidence type="ECO:0000313" key="3">
    <source>
        <dbReference type="Proteomes" id="UP000565711"/>
    </source>
</evidence>
<dbReference type="RefSeq" id="WP_157102738.1">
    <property type="nucleotide sequence ID" value="NZ_JAAXOP010000001.1"/>
</dbReference>
<dbReference type="EMBL" id="JAAXOP010000001">
    <property type="protein sequence ID" value="NKY48919.1"/>
    <property type="molecule type" value="Genomic_DNA"/>
</dbReference>
<proteinExistence type="predicted"/>
<keyword evidence="3" id="KW-1185">Reference proteome</keyword>
<comment type="caution">
    <text evidence="2">The sequence shown here is derived from an EMBL/GenBank/DDBJ whole genome shotgun (WGS) entry which is preliminary data.</text>
</comment>
<feature type="compositionally biased region" description="Polar residues" evidence="1">
    <location>
        <begin position="128"/>
        <end position="138"/>
    </location>
</feature>
<gene>
    <name evidence="2" type="ORF">HGA08_01680</name>
</gene>
<dbReference type="AlphaFoldDB" id="A0A846XXI7"/>
<protein>
    <submittedName>
        <fullName evidence="2">Uncharacterized protein</fullName>
    </submittedName>
</protein>
<feature type="compositionally biased region" description="Polar residues" evidence="1">
    <location>
        <begin position="111"/>
        <end position="121"/>
    </location>
</feature>
<name>A0A846XXI7_9NOCA</name>
<feature type="compositionally biased region" description="Basic and acidic residues" evidence="1">
    <location>
        <begin position="98"/>
        <end position="108"/>
    </location>
</feature>
<organism evidence="2 3">
    <name type="scientific">Nocardia vermiculata</name>
    <dbReference type="NCBI Taxonomy" id="257274"/>
    <lineage>
        <taxon>Bacteria</taxon>
        <taxon>Bacillati</taxon>
        <taxon>Actinomycetota</taxon>
        <taxon>Actinomycetes</taxon>
        <taxon>Mycobacteriales</taxon>
        <taxon>Nocardiaceae</taxon>
        <taxon>Nocardia</taxon>
    </lineage>
</organism>
<sequence length="175" mass="19624">MDRPSGPIFDIAHGDVGISRHLKNSLSIIRAATKDPDVRRQIDDVLAGRASLRSFGTSETFAQIFDKVPEGQVDRVVDMSDDERRRLAEDGELLFDRLRKDPDNRADDGTYSATLQEQSQGAGPETATPGSGTVQRNANVVPGTRKPNREQIFIPDEPDEDDLYFQERRNRGWLE</sequence>
<evidence type="ECO:0000256" key="1">
    <source>
        <dbReference type="SAM" id="MobiDB-lite"/>
    </source>
</evidence>